<dbReference type="PANTHER" id="PTHR41339:SF1">
    <property type="entry name" value="SECRETED PROTEIN"/>
    <property type="match status" value="1"/>
</dbReference>
<dbReference type="PROSITE" id="PS51257">
    <property type="entry name" value="PROKAR_LIPOPROTEIN"/>
    <property type="match status" value="1"/>
</dbReference>
<proteinExistence type="predicted"/>
<sequence>MKKFKFFAMAAFAAIALTSCEDDSTDNNNNGGSGSTEIVPVSGTITSDVTWSKDKIYRLDGRVLVAGNATLTIDAGTVIKASPGSGAFASALIVTRDGMINAQGTATEPIIFTTLADDIKPGQIASPNMDPTNNGLWGGVIILGEAKVSASNDNGDDVSELQIEGIPTSVNALYGGSNDADNSGTFSYVSIRHGGANIGDGNEINGLTMGGVGSGTTIDHIEIVANQDDGIEWFGGAVSLSNVLIWNCGDDGLDTDQDWIGSCEDFIIVSPDGSAFELDGPEGSVNRGTHQFTNGTVYAGSAISDLVDWDDNTNAGVANVYFYGWSAGYMDGIASFGGDGTGNNANWEYTLTSGGMPVDSVFKGADMSILTEVAKNANTVGHTGNFGYTWASQSGSLSAIGL</sequence>
<dbReference type="KEGG" id="chyd:H4K34_09935"/>
<reference evidence="2 3" key="1">
    <citation type="submission" date="2020-08" db="EMBL/GenBank/DDBJ databases">
        <title>Croceimicrobium hydrocarbonivorans gen. nov., sp. nov., a novel marine bacterium isolated from a bacterial consortium that degrades polyethylene terephthalate.</title>
        <authorList>
            <person name="Liu R."/>
        </authorList>
    </citation>
    <scope>NUCLEOTIDE SEQUENCE [LARGE SCALE GENOMIC DNA]</scope>
    <source>
        <strain evidence="2 3">A20-9</strain>
    </source>
</reference>
<organism evidence="2 3">
    <name type="scientific">Croceimicrobium hydrocarbonivorans</name>
    <dbReference type="NCBI Taxonomy" id="2761580"/>
    <lineage>
        <taxon>Bacteria</taxon>
        <taxon>Pseudomonadati</taxon>
        <taxon>Bacteroidota</taxon>
        <taxon>Flavobacteriia</taxon>
        <taxon>Flavobacteriales</taxon>
        <taxon>Owenweeksiaceae</taxon>
        <taxon>Croceimicrobium</taxon>
    </lineage>
</organism>
<evidence type="ECO:0000313" key="2">
    <source>
        <dbReference type="EMBL" id="QNR22701.1"/>
    </source>
</evidence>
<name>A0A7H0VAF3_9FLAO</name>
<feature type="chain" id="PRO_5028941195" evidence="1">
    <location>
        <begin position="22"/>
        <end position="402"/>
    </location>
</feature>
<dbReference type="AlphaFoldDB" id="A0A7H0VAF3"/>
<keyword evidence="1" id="KW-0732">Signal</keyword>
<evidence type="ECO:0000313" key="3">
    <source>
        <dbReference type="Proteomes" id="UP000516305"/>
    </source>
</evidence>
<accession>A0A7H0VAF3</accession>
<feature type="signal peptide" evidence="1">
    <location>
        <begin position="1"/>
        <end position="21"/>
    </location>
</feature>
<gene>
    <name evidence="2" type="ORF">H4K34_09935</name>
</gene>
<dbReference type="Proteomes" id="UP000516305">
    <property type="component" value="Chromosome"/>
</dbReference>
<dbReference type="EMBL" id="CP060139">
    <property type="protein sequence ID" value="QNR22701.1"/>
    <property type="molecule type" value="Genomic_DNA"/>
</dbReference>
<evidence type="ECO:0000256" key="1">
    <source>
        <dbReference type="SAM" id="SignalP"/>
    </source>
</evidence>
<protein>
    <submittedName>
        <fullName evidence="2">Uncharacterized protein</fullName>
    </submittedName>
</protein>
<dbReference type="PANTHER" id="PTHR41339">
    <property type="entry name" value="LIPL48"/>
    <property type="match status" value="1"/>
</dbReference>
<keyword evidence="3" id="KW-1185">Reference proteome</keyword>